<dbReference type="Proteomes" id="UP000012040">
    <property type="component" value="Chromosome"/>
</dbReference>
<dbReference type="Pfam" id="PF23357">
    <property type="entry name" value="DUF7088"/>
    <property type="match status" value="1"/>
</dbReference>
<evidence type="ECO:0000259" key="3">
    <source>
        <dbReference type="Pfam" id="PF23357"/>
    </source>
</evidence>
<dbReference type="eggNOG" id="COG3225">
    <property type="taxonomic scope" value="Bacteria"/>
</dbReference>
<dbReference type="InterPro" id="IPR055396">
    <property type="entry name" value="DUF7088"/>
</dbReference>
<feature type="transmembrane region" description="Helical" evidence="1">
    <location>
        <begin position="7"/>
        <end position="26"/>
    </location>
</feature>
<dbReference type="PATRIC" id="fig|1184267.3.peg.829"/>
<organism evidence="4 5">
    <name type="scientific">Pseudobdellovibrio exovorus JSS</name>
    <dbReference type="NCBI Taxonomy" id="1184267"/>
    <lineage>
        <taxon>Bacteria</taxon>
        <taxon>Pseudomonadati</taxon>
        <taxon>Bdellovibrionota</taxon>
        <taxon>Bdellovibrionia</taxon>
        <taxon>Bdellovibrionales</taxon>
        <taxon>Pseudobdellovibrionaceae</taxon>
        <taxon>Pseudobdellovibrio</taxon>
    </lineage>
</organism>
<proteinExistence type="predicted"/>
<feature type="domain" description="DUF7088" evidence="3">
    <location>
        <begin position="100"/>
        <end position="173"/>
    </location>
</feature>
<sequence>MSKKGRLFFALGLLSLLALVGLFFAVGVWMPFMWVIIATAVIAFAGGFYQDRKTIKEFFTMKATKHGMNMGVMVLLAIVFLSAINFTGARHYKAFDFSSNQINSISEQSKNILNSLDSDLRVYFFYKTGVERSEENKRLFRELVKHYQDVNTKVKLDIVEINERPSLAREFEATNGAGEAFLDYKGSRNKIENYSEQDFTNAIIKATRKSKKNIYFLEGHGERSLDDEKSELSLSGFRQMLEKNSYEVKKLSLTKETRVPSDAHVLVIAGPHQQILAAEAKAIEDYLKNGGHLFLLLDEKTPMGLGGLLKSFGLELEPHYVYNVFNSPMGQVVNAQAATVAVDYSTSNDITKLFTSSQMTLFRNPHSFKLTEHDSAINQEVIVKTPQSSVALADVDSTDYTGTPKSFNLGVHVRGKLGGSAKEFSAVVFSDVDFLSNILLYQNLNRDLALNTIAALAQETDLISISAKEPQATKMLLSPPEFNQFFKFTVVGLFLPLPFVFMILSIVLWYKRRHA</sequence>
<dbReference type="AlphaFoldDB" id="M4V6P9"/>
<name>M4V6P9_9BACT</name>
<gene>
    <name evidence="4" type="ORF">A11Q_819</name>
</gene>
<keyword evidence="1" id="KW-1133">Transmembrane helix</keyword>
<dbReference type="STRING" id="1184267.A11Q_819"/>
<feature type="transmembrane region" description="Helical" evidence="1">
    <location>
        <begin position="32"/>
        <end position="49"/>
    </location>
</feature>
<dbReference type="OrthoDB" id="341933at2"/>
<evidence type="ECO:0000259" key="2">
    <source>
        <dbReference type="Pfam" id="PF09822"/>
    </source>
</evidence>
<dbReference type="KEGG" id="bex:A11Q_819"/>
<feature type="transmembrane region" description="Helical" evidence="1">
    <location>
        <begin position="70"/>
        <end position="89"/>
    </location>
</feature>
<dbReference type="EMBL" id="CP003537">
    <property type="protein sequence ID" value="AGH95037.1"/>
    <property type="molecule type" value="Genomic_DNA"/>
</dbReference>
<protein>
    <submittedName>
        <fullName evidence="4">ABC-type transport system involved in gliding motility</fullName>
    </submittedName>
</protein>
<accession>M4V6P9</accession>
<keyword evidence="1" id="KW-0812">Transmembrane</keyword>
<feature type="transmembrane region" description="Helical" evidence="1">
    <location>
        <begin position="485"/>
        <end position="510"/>
    </location>
</feature>
<dbReference type="SUPFAM" id="SSF52317">
    <property type="entry name" value="Class I glutamine amidotransferase-like"/>
    <property type="match status" value="1"/>
</dbReference>
<reference evidence="4 5" key="1">
    <citation type="journal article" date="2013" name="ISME J.">
        <title>By their genes ye shall know them: genomic signatures of predatory bacteria.</title>
        <authorList>
            <person name="Pasternak Z."/>
            <person name="Pietrokovski S."/>
            <person name="Rotem O."/>
            <person name="Gophna U."/>
            <person name="Lurie-Weinberger M.N."/>
            <person name="Jurkevitch E."/>
        </authorList>
    </citation>
    <scope>NUCLEOTIDE SEQUENCE [LARGE SCALE GENOMIC DNA]</scope>
    <source>
        <strain evidence="4 5">JSS</strain>
    </source>
</reference>
<dbReference type="RefSeq" id="WP_015469527.1">
    <property type="nucleotide sequence ID" value="NC_020813.1"/>
</dbReference>
<evidence type="ECO:0000313" key="4">
    <source>
        <dbReference type="EMBL" id="AGH95037.1"/>
    </source>
</evidence>
<feature type="domain" description="ABC-type uncharacterised transport system" evidence="2">
    <location>
        <begin position="211"/>
        <end position="439"/>
    </location>
</feature>
<evidence type="ECO:0000256" key="1">
    <source>
        <dbReference type="SAM" id="Phobius"/>
    </source>
</evidence>
<keyword evidence="1" id="KW-0472">Membrane</keyword>
<dbReference type="HOGENOM" id="CLU_018716_0_0_7"/>
<keyword evidence="5" id="KW-1185">Reference proteome</keyword>
<evidence type="ECO:0000313" key="5">
    <source>
        <dbReference type="Proteomes" id="UP000012040"/>
    </source>
</evidence>
<dbReference type="InterPro" id="IPR019196">
    <property type="entry name" value="ABC_transp_unknown"/>
</dbReference>
<dbReference type="Pfam" id="PF09822">
    <property type="entry name" value="ABC_transp_aux"/>
    <property type="match status" value="1"/>
</dbReference>
<dbReference type="InterPro" id="IPR029062">
    <property type="entry name" value="Class_I_gatase-like"/>
</dbReference>